<evidence type="ECO:0000259" key="3">
    <source>
        <dbReference type="Pfam" id="PF01643"/>
    </source>
</evidence>
<evidence type="ECO:0000313" key="4">
    <source>
        <dbReference type="EMBL" id="SDE25579.1"/>
    </source>
</evidence>
<dbReference type="PANTHER" id="PTHR31793:SF27">
    <property type="entry name" value="NOVEL THIOESTERASE SUPERFAMILY DOMAIN AND SAPOSIN A-TYPE DOMAIN CONTAINING PROTEIN (0610012H03RIK)"/>
    <property type="match status" value="1"/>
</dbReference>
<dbReference type="SUPFAM" id="SSF54637">
    <property type="entry name" value="Thioesterase/thiol ester dehydrase-isomerase"/>
    <property type="match status" value="1"/>
</dbReference>
<dbReference type="InterPro" id="IPR002864">
    <property type="entry name" value="Acyl-ACP_thioesterase_NHD"/>
</dbReference>
<proteinExistence type="inferred from homology"/>
<reference evidence="4 5" key="1">
    <citation type="submission" date="2016-10" db="EMBL/GenBank/DDBJ databases">
        <authorList>
            <person name="de Groot N.N."/>
        </authorList>
    </citation>
    <scope>NUCLEOTIDE SEQUENCE [LARGE SCALE GENOMIC DNA]</scope>
    <source>
        <strain evidence="4 5">DSM 23421</strain>
    </source>
</reference>
<dbReference type="Pfam" id="PF01643">
    <property type="entry name" value="Acyl-ACP_TE"/>
    <property type="match status" value="1"/>
</dbReference>
<dbReference type="PANTHER" id="PTHR31793">
    <property type="entry name" value="4-HYDROXYBENZOYL-COA THIOESTERASE FAMILY MEMBER"/>
    <property type="match status" value="1"/>
</dbReference>
<dbReference type="CDD" id="cd00586">
    <property type="entry name" value="4HBT"/>
    <property type="match status" value="1"/>
</dbReference>
<sequence length="136" mass="15753">MSGAYQKTIIVQEDDLDELNHVNNVRYVQWIQDISKEHWITIAPEPMREGVIWVVMHHDITYKNSAQLGDVIHVRTFIEKSHGATSVRVVEMHDKETDKLLVRSSTEWCLLNEKSLRPIRISEAIKKIFGKSSLSD</sequence>
<dbReference type="EMBL" id="FNAO01000004">
    <property type="protein sequence ID" value="SDE25579.1"/>
    <property type="molecule type" value="Genomic_DNA"/>
</dbReference>
<dbReference type="Proteomes" id="UP000199109">
    <property type="component" value="Unassembled WGS sequence"/>
</dbReference>
<feature type="domain" description="Acyl-ACP thioesterase N-terminal hotdog" evidence="3">
    <location>
        <begin position="5"/>
        <end position="128"/>
    </location>
</feature>
<organism evidence="4 5">
    <name type="scientific">Pricia antarctica</name>
    <dbReference type="NCBI Taxonomy" id="641691"/>
    <lineage>
        <taxon>Bacteria</taxon>
        <taxon>Pseudomonadati</taxon>
        <taxon>Bacteroidota</taxon>
        <taxon>Flavobacteriia</taxon>
        <taxon>Flavobacteriales</taxon>
        <taxon>Flavobacteriaceae</taxon>
        <taxon>Pricia</taxon>
    </lineage>
</organism>
<protein>
    <submittedName>
        <fullName evidence="4">Acyl-CoA thioester hydrolase</fullName>
    </submittedName>
</protein>
<keyword evidence="5" id="KW-1185">Reference proteome</keyword>
<evidence type="ECO:0000256" key="1">
    <source>
        <dbReference type="ARBA" id="ARBA00005953"/>
    </source>
</evidence>
<dbReference type="InterPro" id="IPR029069">
    <property type="entry name" value="HotDog_dom_sf"/>
</dbReference>
<accession>A0A1G7BEU9</accession>
<dbReference type="Gene3D" id="3.10.129.10">
    <property type="entry name" value="Hotdog Thioesterase"/>
    <property type="match status" value="1"/>
</dbReference>
<dbReference type="RefSeq" id="WP_091867618.1">
    <property type="nucleotide sequence ID" value="NZ_FNAO01000004.1"/>
</dbReference>
<gene>
    <name evidence="4" type="ORF">SAMN05421636_104126</name>
</gene>
<dbReference type="GO" id="GO:0047617">
    <property type="term" value="F:fatty acyl-CoA hydrolase activity"/>
    <property type="evidence" value="ECO:0007669"/>
    <property type="project" value="TreeGrafter"/>
</dbReference>
<keyword evidence="2 4" id="KW-0378">Hydrolase</keyword>
<dbReference type="STRING" id="641691.SAMN05421636_104126"/>
<comment type="similarity">
    <text evidence="1">Belongs to the 4-hydroxybenzoyl-CoA thioesterase family.</text>
</comment>
<dbReference type="AlphaFoldDB" id="A0A1G7BEU9"/>
<dbReference type="OrthoDB" id="9801517at2"/>
<dbReference type="InterPro" id="IPR050563">
    <property type="entry name" value="4-hydroxybenzoyl-CoA_TE"/>
</dbReference>
<evidence type="ECO:0000256" key="2">
    <source>
        <dbReference type="ARBA" id="ARBA00022801"/>
    </source>
</evidence>
<name>A0A1G7BEU9_9FLAO</name>
<evidence type="ECO:0000313" key="5">
    <source>
        <dbReference type="Proteomes" id="UP000199109"/>
    </source>
</evidence>
<dbReference type="GO" id="GO:0006633">
    <property type="term" value="P:fatty acid biosynthetic process"/>
    <property type="evidence" value="ECO:0007669"/>
    <property type="project" value="InterPro"/>
</dbReference>